<dbReference type="GO" id="GO:0004714">
    <property type="term" value="F:transmembrane receptor protein tyrosine kinase activity"/>
    <property type="evidence" value="ECO:0007669"/>
    <property type="project" value="InterPro"/>
</dbReference>
<gene>
    <name evidence="2" type="ORF">QVD17_21178</name>
</gene>
<accession>A0AAD8KT17</accession>
<evidence type="ECO:0000313" key="3">
    <source>
        <dbReference type="Proteomes" id="UP001229421"/>
    </source>
</evidence>
<dbReference type="PANTHER" id="PTHR27003:SF359">
    <property type="entry name" value="SERINE_THREONINE-PROTEIN KINASE UNC-51-RELATED"/>
    <property type="match status" value="1"/>
</dbReference>
<dbReference type="GO" id="GO:0009506">
    <property type="term" value="C:plasmodesma"/>
    <property type="evidence" value="ECO:0007669"/>
    <property type="project" value="TreeGrafter"/>
</dbReference>
<dbReference type="Gene3D" id="1.10.510.10">
    <property type="entry name" value="Transferase(Phosphotransferase) domain 1"/>
    <property type="match status" value="1"/>
</dbReference>
<dbReference type="EMBL" id="JAUHHV010000005">
    <property type="protein sequence ID" value="KAK1425817.1"/>
    <property type="molecule type" value="Genomic_DNA"/>
</dbReference>
<comment type="caution">
    <text evidence="2">The sequence shown here is derived from an EMBL/GenBank/DDBJ whole genome shotgun (WGS) entry which is preliminary data.</text>
</comment>
<keyword evidence="3" id="KW-1185">Reference proteome</keyword>
<sequence>MINEIIYSNIQDEIYPDSLKAFVKIAYQCLKKDRKERPLMSDVVMALTTAYQYQCLKLTRARSMPKVIDSEQSVDKHDYLGRHAMQLKDLTPENRKTHNKNKDYQE</sequence>
<dbReference type="GO" id="GO:0005886">
    <property type="term" value="C:plasma membrane"/>
    <property type="evidence" value="ECO:0007669"/>
    <property type="project" value="TreeGrafter"/>
</dbReference>
<protein>
    <submittedName>
        <fullName evidence="2">Uncharacterized protein</fullName>
    </submittedName>
</protein>
<dbReference type="PANTHER" id="PTHR27003">
    <property type="entry name" value="OS07G0166700 PROTEIN"/>
    <property type="match status" value="1"/>
</dbReference>
<evidence type="ECO:0000313" key="2">
    <source>
        <dbReference type="EMBL" id="KAK1425817.1"/>
    </source>
</evidence>
<reference evidence="2" key="1">
    <citation type="journal article" date="2023" name="bioRxiv">
        <title>Improved chromosome-level genome assembly for marigold (Tagetes erecta).</title>
        <authorList>
            <person name="Jiang F."/>
            <person name="Yuan L."/>
            <person name="Wang S."/>
            <person name="Wang H."/>
            <person name="Xu D."/>
            <person name="Wang A."/>
            <person name="Fan W."/>
        </authorList>
    </citation>
    <scope>NUCLEOTIDE SEQUENCE</scope>
    <source>
        <strain evidence="2">WSJ</strain>
        <tissue evidence="2">Leaf</tissue>
    </source>
</reference>
<proteinExistence type="predicted"/>
<feature type="region of interest" description="Disordered" evidence="1">
    <location>
        <begin position="85"/>
        <end position="106"/>
    </location>
</feature>
<dbReference type="Proteomes" id="UP001229421">
    <property type="component" value="Unassembled WGS sequence"/>
</dbReference>
<name>A0AAD8KT17_TARER</name>
<dbReference type="InterPro" id="IPR045272">
    <property type="entry name" value="ANXUR1/2-like"/>
</dbReference>
<organism evidence="2 3">
    <name type="scientific">Tagetes erecta</name>
    <name type="common">African marigold</name>
    <dbReference type="NCBI Taxonomy" id="13708"/>
    <lineage>
        <taxon>Eukaryota</taxon>
        <taxon>Viridiplantae</taxon>
        <taxon>Streptophyta</taxon>
        <taxon>Embryophyta</taxon>
        <taxon>Tracheophyta</taxon>
        <taxon>Spermatophyta</taxon>
        <taxon>Magnoliopsida</taxon>
        <taxon>eudicotyledons</taxon>
        <taxon>Gunneridae</taxon>
        <taxon>Pentapetalae</taxon>
        <taxon>asterids</taxon>
        <taxon>campanulids</taxon>
        <taxon>Asterales</taxon>
        <taxon>Asteraceae</taxon>
        <taxon>Asteroideae</taxon>
        <taxon>Heliantheae alliance</taxon>
        <taxon>Tageteae</taxon>
        <taxon>Tagetes</taxon>
    </lineage>
</organism>
<evidence type="ECO:0000256" key="1">
    <source>
        <dbReference type="SAM" id="MobiDB-lite"/>
    </source>
</evidence>
<feature type="compositionally biased region" description="Basic and acidic residues" evidence="1">
    <location>
        <begin position="90"/>
        <end position="106"/>
    </location>
</feature>
<dbReference type="AlphaFoldDB" id="A0AAD8KT17"/>